<accession>A0ABS0N4G1</accession>
<reference evidence="2 3" key="1">
    <citation type="submission" date="2020-11" db="EMBL/GenBank/DDBJ databases">
        <title>Erythrobacter sediminis sp. nov., a marine bacterium from a tidal flat of Garorim Bay.</title>
        <authorList>
            <person name="Kim D."/>
            <person name="Yoo Y."/>
            <person name="Kim J.-J."/>
        </authorList>
    </citation>
    <scope>NUCLEOTIDE SEQUENCE [LARGE SCALE GENOMIC DNA]</scope>
    <source>
        <strain evidence="2 3">JGD-13</strain>
    </source>
</reference>
<feature type="transmembrane region" description="Helical" evidence="1">
    <location>
        <begin position="71"/>
        <end position="96"/>
    </location>
</feature>
<gene>
    <name evidence="2" type="ORF">I5L03_08695</name>
</gene>
<feature type="transmembrane region" description="Helical" evidence="1">
    <location>
        <begin position="116"/>
        <end position="135"/>
    </location>
</feature>
<feature type="transmembrane region" description="Helical" evidence="1">
    <location>
        <begin position="15"/>
        <end position="36"/>
    </location>
</feature>
<proteinExistence type="predicted"/>
<keyword evidence="1" id="KW-0472">Membrane</keyword>
<keyword evidence="1" id="KW-1133">Transmembrane helix</keyword>
<evidence type="ECO:0000256" key="1">
    <source>
        <dbReference type="SAM" id="Phobius"/>
    </source>
</evidence>
<keyword evidence="1" id="KW-0812">Transmembrane</keyword>
<dbReference type="RefSeq" id="WP_197921344.1">
    <property type="nucleotide sequence ID" value="NZ_CAWPTA010000007.1"/>
</dbReference>
<protein>
    <submittedName>
        <fullName evidence="2">Uncharacterized protein</fullName>
    </submittedName>
</protein>
<evidence type="ECO:0000313" key="2">
    <source>
        <dbReference type="EMBL" id="MBH5322662.1"/>
    </source>
</evidence>
<sequence>MAATSPKPKKNRASLNLNMGIVGFASLIGLTAASALDAHEGIPVVLVLILVASLATMFFTRKSDEYTEQLWISGANAAFIMLVLWIFIAPAVAGFVEGYSAAHEGREADAEPQFDMLYAAGSTFSLYAFFITFHIKRLTGAF</sequence>
<dbReference type="Proteomes" id="UP000602442">
    <property type="component" value="Unassembled WGS sequence"/>
</dbReference>
<evidence type="ECO:0000313" key="3">
    <source>
        <dbReference type="Proteomes" id="UP000602442"/>
    </source>
</evidence>
<comment type="caution">
    <text evidence="2">The sequence shown here is derived from an EMBL/GenBank/DDBJ whole genome shotgun (WGS) entry which is preliminary data.</text>
</comment>
<feature type="transmembrane region" description="Helical" evidence="1">
    <location>
        <begin position="42"/>
        <end position="59"/>
    </location>
</feature>
<dbReference type="EMBL" id="JAEANY010000002">
    <property type="protein sequence ID" value="MBH5322662.1"/>
    <property type="molecule type" value="Genomic_DNA"/>
</dbReference>
<organism evidence="2 3">
    <name type="scientific">Aurantiacibacter sediminis</name>
    <dbReference type="NCBI Taxonomy" id="2793064"/>
    <lineage>
        <taxon>Bacteria</taxon>
        <taxon>Pseudomonadati</taxon>
        <taxon>Pseudomonadota</taxon>
        <taxon>Alphaproteobacteria</taxon>
        <taxon>Sphingomonadales</taxon>
        <taxon>Erythrobacteraceae</taxon>
        <taxon>Aurantiacibacter</taxon>
    </lineage>
</organism>
<name>A0ABS0N4G1_9SPHN</name>
<keyword evidence="3" id="KW-1185">Reference proteome</keyword>